<evidence type="ECO:0000256" key="3">
    <source>
        <dbReference type="ARBA" id="ARBA00023002"/>
    </source>
</evidence>
<dbReference type="InterPro" id="IPR002401">
    <property type="entry name" value="Cyt_P450_E_grp-I"/>
</dbReference>
<comment type="cofactor">
    <cofactor evidence="5">
        <name>heme</name>
        <dbReference type="ChEBI" id="CHEBI:30413"/>
    </cofactor>
</comment>
<dbReference type="InterPro" id="IPR050364">
    <property type="entry name" value="Cytochrome_P450_fung"/>
</dbReference>
<dbReference type="Pfam" id="PF00067">
    <property type="entry name" value="p450"/>
    <property type="match status" value="1"/>
</dbReference>
<dbReference type="RefSeq" id="XP_024731035.1">
    <property type="nucleotide sequence ID" value="XM_024887997.1"/>
</dbReference>
<evidence type="ECO:0000256" key="4">
    <source>
        <dbReference type="ARBA" id="ARBA00023004"/>
    </source>
</evidence>
<keyword evidence="5 6" id="KW-0349">Heme</keyword>
<dbReference type="PANTHER" id="PTHR46300:SF9">
    <property type="entry name" value="P450, PUTATIVE-RELATED"/>
    <property type="match status" value="1"/>
</dbReference>
<dbReference type="GO" id="GO:0005506">
    <property type="term" value="F:iron ion binding"/>
    <property type="evidence" value="ECO:0007669"/>
    <property type="project" value="InterPro"/>
</dbReference>
<dbReference type="InterPro" id="IPR017972">
    <property type="entry name" value="Cyt_P450_CS"/>
</dbReference>
<keyword evidence="9" id="KW-1185">Reference proteome</keyword>
<protein>
    <submittedName>
        <fullName evidence="8">Cytochrome P450</fullName>
    </submittedName>
</protein>
<sequence length="529" mass="59469">MEQLAKISPFETVLEFGRGSSVLSPGTIGVLLLLIIWALFKQATQTQVPKIPKIPDAPDALPFVGNLMTLGGRLNENDSTIYSRWSKNLSSDIFQMRLGSERAVVANTFSTIKDLWVGHSNDLIDKPQQHGFTEKLEYDLSGANMTEAIRRCRKAATRALGKSLWPTYYHLLEPASVSLTRELLSKGDEYMDIYPYLRHIVFDLALSLTYGTVSNGVDDEFTDALVESINQISYFRASTQRLRDYVPILRLLIPDFASGNAVVAAEKRRQEHLDVIFDALKKRIASGEQVDCIVNGLVKDNLSEPEIHGTCKALLQAAPDSTASSMYVVIGWLSIPTGQEFQSELYDAILASYDGDRDKAWEMAFREESVELLVSLYKETLRFWTTTPYSLPRTTVKDISYWDTVIPKGTTMIMNAQQANHDTAWYGDDALEFKPTRFIGKTDSLPHLTFGAGSRICPAAALSNRIIYALIARLVLAFKINEPKDLNARKANADMLDFSAEYRSLVAMPRRFDVSFSPRDEIWIRTKML</sequence>
<keyword evidence="2 5" id="KW-0479">Metal-binding</keyword>
<dbReference type="Gene3D" id="1.10.630.10">
    <property type="entry name" value="Cytochrome P450"/>
    <property type="match status" value="1"/>
</dbReference>
<dbReference type="GeneID" id="36596073"/>
<keyword evidence="6" id="KW-0503">Monooxygenase</keyword>
<dbReference type="STRING" id="1095630.A0A2J6STM4"/>
<evidence type="ECO:0000256" key="2">
    <source>
        <dbReference type="ARBA" id="ARBA00022723"/>
    </source>
</evidence>
<keyword evidence="7" id="KW-0812">Transmembrane</keyword>
<evidence type="ECO:0000256" key="1">
    <source>
        <dbReference type="ARBA" id="ARBA00010617"/>
    </source>
</evidence>
<evidence type="ECO:0000313" key="9">
    <source>
        <dbReference type="Proteomes" id="UP000235371"/>
    </source>
</evidence>
<name>A0A2J6STM4_9HELO</name>
<dbReference type="InterPro" id="IPR036396">
    <property type="entry name" value="Cyt_P450_sf"/>
</dbReference>
<keyword evidence="7" id="KW-0472">Membrane</keyword>
<dbReference type="AlphaFoldDB" id="A0A2J6STM4"/>
<dbReference type="PRINTS" id="PR00463">
    <property type="entry name" value="EP450I"/>
</dbReference>
<keyword evidence="3 6" id="KW-0560">Oxidoreductase</keyword>
<dbReference type="SUPFAM" id="SSF48264">
    <property type="entry name" value="Cytochrome P450"/>
    <property type="match status" value="1"/>
</dbReference>
<evidence type="ECO:0000256" key="5">
    <source>
        <dbReference type="PIRSR" id="PIRSR602401-1"/>
    </source>
</evidence>
<feature type="transmembrane region" description="Helical" evidence="7">
    <location>
        <begin position="21"/>
        <end position="40"/>
    </location>
</feature>
<accession>A0A2J6STM4</accession>
<dbReference type="PANTHER" id="PTHR46300">
    <property type="entry name" value="P450, PUTATIVE (EUROFUNG)-RELATED-RELATED"/>
    <property type="match status" value="1"/>
</dbReference>
<keyword evidence="7" id="KW-1133">Transmembrane helix</keyword>
<evidence type="ECO:0000256" key="6">
    <source>
        <dbReference type="RuleBase" id="RU000461"/>
    </source>
</evidence>
<dbReference type="GO" id="GO:0016705">
    <property type="term" value="F:oxidoreductase activity, acting on paired donors, with incorporation or reduction of molecular oxygen"/>
    <property type="evidence" value="ECO:0007669"/>
    <property type="project" value="InterPro"/>
</dbReference>
<organism evidence="8 9">
    <name type="scientific">Hyaloscypha bicolor E</name>
    <dbReference type="NCBI Taxonomy" id="1095630"/>
    <lineage>
        <taxon>Eukaryota</taxon>
        <taxon>Fungi</taxon>
        <taxon>Dikarya</taxon>
        <taxon>Ascomycota</taxon>
        <taxon>Pezizomycotina</taxon>
        <taxon>Leotiomycetes</taxon>
        <taxon>Helotiales</taxon>
        <taxon>Hyaloscyphaceae</taxon>
        <taxon>Hyaloscypha</taxon>
        <taxon>Hyaloscypha bicolor</taxon>
    </lineage>
</organism>
<feature type="binding site" description="axial binding residue" evidence="5">
    <location>
        <position position="457"/>
    </location>
    <ligand>
        <name>heme</name>
        <dbReference type="ChEBI" id="CHEBI:30413"/>
    </ligand>
    <ligandPart>
        <name>Fe</name>
        <dbReference type="ChEBI" id="CHEBI:18248"/>
    </ligandPart>
</feature>
<dbReference type="InParanoid" id="A0A2J6STM4"/>
<dbReference type="Proteomes" id="UP000235371">
    <property type="component" value="Unassembled WGS sequence"/>
</dbReference>
<dbReference type="OrthoDB" id="1055148at2759"/>
<dbReference type="GO" id="GO:0020037">
    <property type="term" value="F:heme binding"/>
    <property type="evidence" value="ECO:0007669"/>
    <property type="project" value="InterPro"/>
</dbReference>
<proteinExistence type="inferred from homology"/>
<dbReference type="EMBL" id="KZ613866">
    <property type="protein sequence ID" value="PMD54131.1"/>
    <property type="molecule type" value="Genomic_DNA"/>
</dbReference>
<gene>
    <name evidence="8" type="ORF">K444DRAFT_699852</name>
</gene>
<evidence type="ECO:0000313" key="8">
    <source>
        <dbReference type="EMBL" id="PMD54131.1"/>
    </source>
</evidence>
<dbReference type="GO" id="GO:0004497">
    <property type="term" value="F:monooxygenase activity"/>
    <property type="evidence" value="ECO:0007669"/>
    <property type="project" value="UniProtKB-KW"/>
</dbReference>
<reference evidence="8 9" key="1">
    <citation type="submission" date="2016-04" db="EMBL/GenBank/DDBJ databases">
        <title>A degradative enzymes factory behind the ericoid mycorrhizal symbiosis.</title>
        <authorList>
            <consortium name="DOE Joint Genome Institute"/>
            <person name="Martino E."/>
            <person name="Morin E."/>
            <person name="Grelet G."/>
            <person name="Kuo A."/>
            <person name="Kohler A."/>
            <person name="Daghino S."/>
            <person name="Barry K."/>
            <person name="Choi C."/>
            <person name="Cichocki N."/>
            <person name="Clum A."/>
            <person name="Copeland A."/>
            <person name="Hainaut M."/>
            <person name="Haridas S."/>
            <person name="Labutti K."/>
            <person name="Lindquist E."/>
            <person name="Lipzen A."/>
            <person name="Khouja H.-R."/>
            <person name="Murat C."/>
            <person name="Ohm R."/>
            <person name="Olson A."/>
            <person name="Spatafora J."/>
            <person name="Veneault-Fourrey C."/>
            <person name="Henrissat B."/>
            <person name="Grigoriev I."/>
            <person name="Martin F."/>
            <person name="Perotto S."/>
        </authorList>
    </citation>
    <scope>NUCLEOTIDE SEQUENCE [LARGE SCALE GENOMIC DNA]</scope>
    <source>
        <strain evidence="8 9">E</strain>
    </source>
</reference>
<keyword evidence="4 5" id="KW-0408">Iron</keyword>
<dbReference type="InterPro" id="IPR001128">
    <property type="entry name" value="Cyt_P450"/>
</dbReference>
<evidence type="ECO:0000256" key="7">
    <source>
        <dbReference type="SAM" id="Phobius"/>
    </source>
</evidence>
<comment type="similarity">
    <text evidence="1 6">Belongs to the cytochrome P450 family.</text>
</comment>
<dbReference type="PROSITE" id="PS00086">
    <property type="entry name" value="CYTOCHROME_P450"/>
    <property type="match status" value="1"/>
</dbReference>